<dbReference type="PROSITE" id="PS50004">
    <property type="entry name" value="C2"/>
    <property type="match status" value="1"/>
</dbReference>
<feature type="domain" description="C2" evidence="8">
    <location>
        <begin position="405"/>
        <end position="528"/>
    </location>
</feature>
<dbReference type="Gene3D" id="1.20.900.10">
    <property type="entry name" value="Dbl homology (DH) domain"/>
    <property type="match status" value="1"/>
</dbReference>
<dbReference type="CDD" id="cd13367">
    <property type="entry name" value="PH_BCR_vertebrate"/>
    <property type="match status" value="1"/>
</dbReference>
<dbReference type="Gene3D" id="1.10.555.10">
    <property type="entry name" value="Rho GTPase activation protein"/>
    <property type="match status" value="1"/>
</dbReference>
<proteinExistence type="predicted"/>
<keyword evidence="3" id="KW-0343">GTPase activation</keyword>
<reference evidence="11" key="1">
    <citation type="submission" date="2025-08" db="UniProtKB">
        <authorList>
            <consortium name="Ensembl"/>
        </authorList>
    </citation>
    <scope>IDENTIFICATION</scope>
</reference>
<dbReference type="PANTHER" id="PTHR23182:SF3">
    <property type="entry name" value="BREAKPOINT CLUSTER REGION PROTEIN"/>
    <property type="match status" value="1"/>
</dbReference>
<dbReference type="SMART" id="SM00324">
    <property type="entry name" value="RhoGAP"/>
    <property type="match status" value="1"/>
</dbReference>
<protein>
    <submittedName>
        <fullName evidence="11">Si:dkey-91m11.5</fullName>
    </submittedName>
</protein>
<dbReference type="SMART" id="SM00325">
    <property type="entry name" value="RhoGEF"/>
    <property type="match status" value="1"/>
</dbReference>
<dbReference type="SUPFAM" id="SSF50729">
    <property type="entry name" value="PH domain-like"/>
    <property type="match status" value="1"/>
</dbReference>
<dbReference type="Gene3D" id="2.60.40.150">
    <property type="entry name" value="C2 domain"/>
    <property type="match status" value="1"/>
</dbReference>
<evidence type="ECO:0000256" key="6">
    <source>
        <dbReference type="ARBA" id="ARBA00023273"/>
    </source>
</evidence>
<evidence type="ECO:0000256" key="5">
    <source>
        <dbReference type="ARBA" id="ARBA00023018"/>
    </source>
</evidence>
<feature type="domain" description="Rho-GAP" evidence="10">
    <location>
        <begin position="562"/>
        <end position="749"/>
    </location>
</feature>
<dbReference type="GO" id="GO:0043197">
    <property type="term" value="C:dendritic spine"/>
    <property type="evidence" value="ECO:0007669"/>
    <property type="project" value="UniProtKB-SubCell"/>
</dbReference>
<dbReference type="InterPro" id="IPR011993">
    <property type="entry name" value="PH-like_dom_sf"/>
</dbReference>
<dbReference type="PROSITE" id="PS50238">
    <property type="entry name" value="RHOGAP"/>
    <property type="match status" value="1"/>
</dbReference>
<dbReference type="InterPro" id="IPR000008">
    <property type="entry name" value="C2_dom"/>
</dbReference>
<dbReference type="InterPro" id="IPR037769">
    <property type="entry name" value="Abr/Bcr"/>
</dbReference>
<evidence type="ECO:0000259" key="8">
    <source>
        <dbReference type="PROSITE" id="PS50004"/>
    </source>
</evidence>
<evidence type="ECO:0000313" key="11">
    <source>
        <dbReference type="Ensembl" id="ENSCCRP00010057564.1"/>
    </source>
</evidence>
<dbReference type="InterPro" id="IPR035892">
    <property type="entry name" value="C2_domain_sf"/>
</dbReference>
<dbReference type="InterPro" id="IPR000219">
    <property type="entry name" value="DH_dom"/>
</dbReference>
<dbReference type="SUPFAM" id="SSF48350">
    <property type="entry name" value="GTPase activation domain, GAP"/>
    <property type="match status" value="1"/>
</dbReference>
<dbReference type="GO" id="GO:0030424">
    <property type="term" value="C:axon"/>
    <property type="evidence" value="ECO:0007669"/>
    <property type="project" value="UniProtKB-SubCell"/>
</dbReference>
<evidence type="ECO:0000259" key="9">
    <source>
        <dbReference type="PROSITE" id="PS50010"/>
    </source>
</evidence>
<evidence type="ECO:0000256" key="2">
    <source>
        <dbReference type="ARBA" id="ARBA00004552"/>
    </source>
</evidence>
<accession>A0A8C1L784</accession>
<keyword evidence="6" id="KW-0966">Cell projection</keyword>
<dbReference type="PANTHER" id="PTHR23182">
    <property type="entry name" value="BREAKPOINT CLUSTER REGION PROTEIN BCR"/>
    <property type="match status" value="1"/>
</dbReference>
<dbReference type="GO" id="GO:0016020">
    <property type="term" value="C:membrane"/>
    <property type="evidence" value="ECO:0007669"/>
    <property type="project" value="TreeGrafter"/>
</dbReference>
<dbReference type="GO" id="GO:0007165">
    <property type="term" value="P:signal transduction"/>
    <property type="evidence" value="ECO:0007669"/>
    <property type="project" value="InterPro"/>
</dbReference>
<dbReference type="InterPro" id="IPR008936">
    <property type="entry name" value="Rho_GTPase_activation_prot"/>
</dbReference>
<dbReference type="FunFam" id="1.10.555.10:FF:000004">
    <property type="entry name" value="active breakpoint cluster region-related protein-like"/>
    <property type="match status" value="1"/>
</dbReference>
<dbReference type="SMART" id="SM00239">
    <property type="entry name" value="C2"/>
    <property type="match status" value="1"/>
</dbReference>
<evidence type="ECO:0000256" key="4">
    <source>
        <dbReference type="ARBA" id="ARBA00022658"/>
    </source>
</evidence>
<organism evidence="11 12">
    <name type="scientific">Cyprinus carpio</name>
    <name type="common">Common carp</name>
    <dbReference type="NCBI Taxonomy" id="7962"/>
    <lineage>
        <taxon>Eukaryota</taxon>
        <taxon>Metazoa</taxon>
        <taxon>Chordata</taxon>
        <taxon>Craniata</taxon>
        <taxon>Vertebrata</taxon>
        <taxon>Euteleostomi</taxon>
        <taxon>Actinopterygii</taxon>
        <taxon>Neopterygii</taxon>
        <taxon>Teleostei</taxon>
        <taxon>Ostariophysi</taxon>
        <taxon>Cypriniformes</taxon>
        <taxon>Cyprinidae</taxon>
        <taxon>Cyprininae</taxon>
        <taxon>Cyprinus</taxon>
    </lineage>
</organism>
<dbReference type="InterPro" id="IPR000198">
    <property type="entry name" value="RhoGAP_dom"/>
</dbReference>
<dbReference type="GO" id="GO:0005085">
    <property type="term" value="F:guanyl-nucleotide exchange factor activity"/>
    <property type="evidence" value="ECO:0007669"/>
    <property type="project" value="UniProtKB-KW"/>
</dbReference>
<dbReference type="AlphaFoldDB" id="A0A8C1L784"/>
<dbReference type="Pfam" id="PF19057">
    <property type="entry name" value="PH_19"/>
    <property type="match status" value="1"/>
</dbReference>
<name>A0A8C1L784_CYPCA</name>
<comment type="subcellular location">
    <subcellularLocation>
        <location evidence="1">Cell projection</location>
        <location evidence="1">Axon</location>
    </subcellularLocation>
    <subcellularLocation>
        <location evidence="2">Cell projection</location>
        <location evidence="2">Dendritic spine</location>
    </subcellularLocation>
</comment>
<dbReference type="Pfam" id="PF00168">
    <property type="entry name" value="C2"/>
    <property type="match status" value="1"/>
</dbReference>
<dbReference type="PROSITE" id="PS50010">
    <property type="entry name" value="DH_2"/>
    <property type="match status" value="1"/>
</dbReference>
<keyword evidence="5" id="KW-0770">Synapse</keyword>
<keyword evidence="4" id="KW-0344">Guanine-nucleotide releasing factor</keyword>
<dbReference type="CDD" id="cd04387">
    <property type="entry name" value="RhoGAP_Bcr"/>
    <property type="match status" value="1"/>
</dbReference>
<feature type="domain" description="DH" evidence="9">
    <location>
        <begin position="27"/>
        <end position="204"/>
    </location>
</feature>
<evidence type="ECO:0000313" key="12">
    <source>
        <dbReference type="Proteomes" id="UP000694427"/>
    </source>
</evidence>
<dbReference type="InterPro" id="IPR001849">
    <property type="entry name" value="PH_domain"/>
</dbReference>
<dbReference type="PROSITE" id="PS50003">
    <property type="entry name" value="PH_DOMAIN"/>
    <property type="match status" value="1"/>
</dbReference>
<dbReference type="FunFam" id="2.60.40.150:FF:000057">
    <property type="entry name" value="active breakpoint cluster region-related protein isoform X1"/>
    <property type="match status" value="1"/>
</dbReference>
<evidence type="ECO:0000256" key="3">
    <source>
        <dbReference type="ARBA" id="ARBA00022468"/>
    </source>
</evidence>
<dbReference type="Ensembl" id="ENSCCRT00010063092.1">
    <property type="protein sequence ID" value="ENSCCRP00010057564.1"/>
    <property type="gene ID" value="ENSCCRG00010021494.1"/>
</dbReference>
<dbReference type="Pfam" id="PF00621">
    <property type="entry name" value="RhoGEF"/>
    <property type="match status" value="1"/>
</dbReference>
<evidence type="ECO:0000256" key="1">
    <source>
        <dbReference type="ARBA" id="ARBA00004489"/>
    </source>
</evidence>
<feature type="domain" description="PH" evidence="7">
    <location>
        <begin position="221"/>
        <end position="378"/>
    </location>
</feature>
<dbReference type="InterPro" id="IPR035899">
    <property type="entry name" value="DBL_dom_sf"/>
</dbReference>
<dbReference type="Gene3D" id="2.30.29.30">
    <property type="entry name" value="Pleckstrin-homology domain (PH domain)/Phosphotyrosine-binding domain (PTB)"/>
    <property type="match status" value="1"/>
</dbReference>
<evidence type="ECO:0000259" key="10">
    <source>
        <dbReference type="PROSITE" id="PS50238"/>
    </source>
</evidence>
<dbReference type="SUPFAM" id="SSF49562">
    <property type="entry name" value="C2 domain (Calcium/lipid-binding domain, CaLB)"/>
    <property type="match status" value="1"/>
</dbReference>
<sequence>MLHLLVKYDNLTSLFSPFLVVEKGLEMRKWVLSGILASEEAYLSHLEALLLPMKPLKAAATTSQPMLTLQQIETIFFKVPELHEIHKDFYDGLLPRVQQWSHRQCVGDLFQKLASQLGVYRAFVDNYKVAVETAEKCCQANSQFAEISEVSSKALLYKPVDRVTRSTLVLHDLLKHTPSSHPDHPLLQDALRISQNFLSSINEEITPRRQSMTVKKGENRQLLRDQFMVELVEGARKLRHVFLFTDLLLCAKLKKQTGGKGQQYDCKWYIPLADVTFQTIDESESSPVTQIPEEEIDAVKVKISQIKNEIQREKRVCKGGKVLDRLRKKLCEQESLLLLMSPCMAFRVSNRNGKGYTFLISSDYEREEWREIIREQQKKCFKSFSLTSVELQMLTNSCVKLQTVHNIPLTINKEDDESTGLYGFLNVIVHSATGLKQSLNLYCTLEVDTFGYFVNKAKTRVYRDTTEPNWNEEFEIELEGSQTLRLLCYSKVRQCRDDGENMDRIMAKGQIQLDPQSLQGKDWQRTVISMNGIEVKLSMRFTSREFSLKRMPSRKQSGVFGVKIWAVTKREHSKVPLIVRQCVEEIERRGMEEVGIYRVSGVATDIQALKAAFDANNKDVSVMMSDMDVNAIAGTLKLYFRELPEPLFTDELCANFTEGIGQCFSSSNEESFIQKTYVLIETFFLIFLRVAENESVNKMSFHNLATVFGPTLLRPSEKDSKNPANPTQPISMSDNWSLEVMSQVQVLLYFLQLEAIPTPDSKRQSMLFSTEV</sequence>
<keyword evidence="12" id="KW-1185">Reference proteome</keyword>
<dbReference type="Pfam" id="PF00620">
    <property type="entry name" value="RhoGAP"/>
    <property type="match status" value="1"/>
</dbReference>
<evidence type="ECO:0000259" key="7">
    <source>
        <dbReference type="PROSITE" id="PS50003"/>
    </source>
</evidence>
<dbReference type="SMART" id="SM00233">
    <property type="entry name" value="PH"/>
    <property type="match status" value="1"/>
</dbReference>
<dbReference type="Proteomes" id="UP000694427">
    <property type="component" value="Unplaced"/>
</dbReference>
<reference evidence="11" key="2">
    <citation type="submission" date="2025-09" db="UniProtKB">
        <authorList>
            <consortium name="Ensembl"/>
        </authorList>
    </citation>
    <scope>IDENTIFICATION</scope>
</reference>
<dbReference type="CDD" id="cd08686">
    <property type="entry name" value="C2_ABR"/>
    <property type="match status" value="1"/>
</dbReference>
<dbReference type="CDD" id="cd00160">
    <property type="entry name" value="RhoGEF"/>
    <property type="match status" value="1"/>
</dbReference>
<dbReference type="SUPFAM" id="SSF48065">
    <property type="entry name" value="DBL homology domain (DH-domain)"/>
    <property type="match status" value="1"/>
</dbReference>
<dbReference type="GO" id="GO:0005096">
    <property type="term" value="F:GTPase activator activity"/>
    <property type="evidence" value="ECO:0007669"/>
    <property type="project" value="UniProtKB-KW"/>
</dbReference>